<evidence type="ECO:0000313" key="3">
    <source>
        <dbReference type="Proteomes" id="UP001607302"/>
    </source>
</evidence>
<comment type="caution">
    <text evidence="2">The sequence shown here is derived from an EMBL/GenBank/DDBJ whole genome shotgun (WGS) entry which is preliminary data.</text>
</comment>
<feature type="signal peptide" evidence="1">
    <location>
        <begin position="1"/>
        <end position="22"/>
    </location>
</feature>
<dbReference type="InterPro" id="IPR024276">
    <property type="entry name" value="CCAP"/>
</dbReference>
<gene>
    <name evidence="2" type="ORF">V1478_014840</name>
</gene>
<keyword evidence="3" id="KW-1185">Reference proteome</keyword>
<name>A0ABD2A3E0_VESSQ</name>
<proteinExistence type="predicted"/>
<dbReference type="Pfam" id="PF11105">
    <property type="entry name" value="CCAP"/>
    <property type="match status" value="1"/>
</dbReference>
<evidence type="ECO:0000313" key="2">
    <source>
        <dbReference type="EMBL" id="KAL2715142.1"/>
    </source>
</evidence>
<feature type="chain" id="PRO_5044880425" evidence="1">
    <location>
        <begin position="23"/>
        <end position="128"/>
    </location>
</feature>
<keyword evidence="1" id="KW-0732">Signal</keyword>
<accession>A0ABD2A3E0</accession>
<feature type="non-terminal residue" evidence="2">
    <location>
        <position position="1"/>
    </location>
</feature>
<protein>
    <submittedName>
        <fullName evidence="2">Cardioactive peptide</fullName>
    </submittedName>
</protein>
<dbReference type="Proteomes" id="UP001607302">
    <property type="component" value="Unassembled WGS sequence"/>
</dbReference>
<sequence length="128" mass="14986">IIRYLFYIIPLIFLIKMGYVEGMQNKRDISNAFSMDETYKMKRPFCNAFTGCGRKRSFHGTSIHSPFFDSKKGIKIRLPIPIYKTLINAASEEIRNMISRDSNDYELPEITQDFTVFPDREMALDEIN</sequence>
<evidence type="ECO:0000256" key="1">
    <source>
        <dbReference type="SAM" id="SignalP"/>
    </source>
</evidence>
<organism evidence="2 3">
    <name type="scientific">Vespula squamosa</name>
    <name type="common">Southern yellow jacket</name>
    <name type="synonym">Wasp</name>
    <dbReference type="NCBI Taxonomy" id="30214"/>
    <lineage>
        <taxon>Eukaryota</taxon>
        <taxon>Metazoa</taxon>
        <taxon>Ecdysozoa</taxon>
        <taxon>Arthropoda</taxon>
        <taxon>Hexapoda</taxon>
        <taxon>Insecta</taxon>
        <taxon>Pterygota</taxon>
        <taxon>Neoptera</taxon>
        <taxon>Endopterygota</taxon>
        <taxon>Hymenoptera</taxon>
        <taxon>Apocrita</taxon>
        <taxon>Aculeata</taxon>
        <taxon>Vespoidea</taxon>
        <taxon>Vespidae</taxon>
        <taxon>Vespinae</taxon>
        <taxon>Vespula</taxon>
    </lineage>
</organism>
<dbReference type="EMBL" id="JAUDFV010000155">
    <property type="protein sequence ID" value="KAL2715142.1"/>
    <property type="molecule type" value="Genomic_DNA"/>
</dbReference>
<reference evidence="2 3" key="1">
    <citation type="journal article" date="2024" name="Ann. Entomol. Soc. Am.">
        <title>Genomic analyses of the southern and eastern yellowjacket wasps (Hymenoptera: Vespidae) reveal evolutionary signatures of social life.</title>
        <authorList>
            <person name="Catto M.A."/>
            <person name="Caine P.B."/>
            <person name="Orr S.E."/>
            <person name="Hunt B.G."/>
            <person name="Goodisman M.A.D."/>
        </authorList>
    </citation>
    <scope>NUCLEOTIDE SEQUENCE [LARGE SCALE GENOMIC DNA]</scope>
    <source>
        <strain evidence="2">233</strain>
        <tissue evidence="2">Head and thorax</tissue>
    </source>
</reference>
<dbReference type="AlphaFoldDB" id="A0ABD2A3E0"/>